<dbReference type="InterPro" id="IPR024936">
    <property type="entry name" value="Cyclophilin-type_PPIase"/>
</dbReference>
<dbReference type="InterPro" id="IPR020892">
    <property type="entry name" value="Cyclophilin-type_PPIase_CS"/>
</dbReference>
<dbReference type="PROSITE" id="PS50072">
    <property type="entry name" value="CSA_PPIASE_2"/>
    <property type="match status" value="1"/>
</dbReference>
<dbReference type="GO" id="GO:0006457">
    <property type="term" value="P:protein folding"/>
    <property type="evidence" value="ECO:0007669"/>
    <property type="project" value="InterPro"/>
</dbReference>
<evidence type="ECO:0000256" key="5">
    <source>
        <dbReference type="RuleBase" id="RU363019"/>
    </source>
</evidence>
<dbReference type="EC" id="5.2.1.8" evidence="5"/>
<dbReference type="InterPro" id="IPR044666">
    <property type="entry name" value="Cyclophilin_A-like"/>
</dbReference>
<evidence type="ECO:0000256" key="2">
    <source>
        <dbReference type="ARBA" id="ARBA00007365"/>
    </source>
</evidence>
<dbReference type="PANTHER" id="PTHR45625:SF4">
    <property type="entry name" value="PEPTIDYLPROLYL ISOMERASE DOMAIN AND WD REPEAT-CONTAINING PROTEIN 1"/>
    <property type="match status" value="1"/>
</dbReference>
<dbReference type="Gene3D" id="2.40.100.10">
    <property type="entry name" value="Cyclophilin-like"/>
    <property type="match status" value="1"/>
</dbReference>
<dbReference type="PROSITE" id="PS00170">
    <property type="entry name" value="CSA_PPIASE_1"/>
    <property type="match status" value="1"/>
</dbReference>
<evidence type="ECO:0000259" key="6">
    <source>
        <dbReference type="PROSITE" id="PS50072"/>
    </source>
</evidence>
<evidence type="ECO:0000256" key="4">
    <source>
        <dbReference type="ARBA" id="ARBA00023235"/>
    </source>
</evidence>
<evidence type="ECO:0000313" key="8">
    <source>
        <dbReference type="Proteomes" id="UP000648239"/>
    </source>
</evidence>
<proteinExistence type="inferred from homology"/>
<dbReference type="EMBL" id="JACXWD010000014">
    <property type="protein sequence ID" value="MBD3867676.1"/>
    <property type="molecule type" value="Genomic_DNA"/>
</dbReference>
<dbReference type="PRINTS" id="PR00153">
    <property type="entry name" value="CSAPPISMRASE"/>
</dbReference>
<name>A0A8J6Y7U5_9BACT</name>
<comment type="catalytic activity">
    <reaction evidence="5">
        <text>[protein]-peptidylproline (omega=180) = [protein]-peptidylproline (omega=0)</text>
        <dbReference type="Rhea" id="RHEA:16237"/>
        <dbReference type="Rhea" id="RHEA-COMP:10747"/>
        <dbReference type="Rhea" id="RHEA-COMP:10748"/>
        <dbReference type="ChEBI" id="CHEBI:83833"/>
        <dbReference type="ChEBI" id="CHEBI:83834"/>
        <dbReference type="EC" id="5.2.1.8"/>
    </reaction>
</comment>
<feature type="domain" description="PPIase cyclophilin-type" evidence="6">
    <location>
        <begin position="1"/>
        <end position="131"/>
    </location>
</feature>
<accession>A0A8J6Y7U5</accession>
<keyword evidence="4 5" id="KW-0413">Isomerase</keyword>
<dbReference type="SUPFAM" id="SSF50891">
    <property type="entry name" value="Cyclophilin-like"/>
    <property type="match status" value="1"/>
</dbReference>
<evidence type="ECO:0000256" key="1">
    <source>
        <dbReference type="ARBA" id="ARBA00002388"/>
    </source>
</evidence>
<sequence>MKIATIETSKGTIRLELHADKAPKTVANFEKLASQGFYDSLKFHRVIDDFMIQTGCPNGNGMGDAGYKFDDEFHADLKHDGPGSLSMANAGPNTNGSQFFITHGATAWLDGKHAVFGKVLDGQDVVNAIRQNDEMVKVAISEE</sequence>
<dbReference type="PANTHER" id="PTHR45625">
    <property type="entry name" value="PEPTIDYL-PROLYL CIS-TRANS ISOMERASE-RELATED"/>
    <property type="match status" value="1"/>
</dbReference>
<comment type="function">
    <text evidence="1 5">PPIases accelerate the folding of proteins. It catalyzes the cis-trans isomerization of proline imidic peptide bonds in oligopeptides.</text>
</comment>
<dbReference type="AlphaFoldDB" id="A0A8J6Y7U5"/>
<dbReference type="PIRSF" id="PIRSF001467">
    <property type="entry name" value="Peptidylpro_ismrse"/>
    <property type="match status" value="1"/>
</dbReference>
<gene>
    <name evidence="7" type="ORF">IFK94_06080</name>
</gene>
<protein>
    <recommendedName>
        <fullName evidence="5">Peptidyl-prolyl cis-trans isomerase</fullName>
        <shortName evidence="5">PPIase</shortName>
        <ecNumber evidence="5">5.2.1.8</ecNumber>
    </recommendedName>
</protein>
<dbReference type="GO" id="GO:0003755">
    <property type="term" value="F:peptidyl-prolyl cis-trans isomerase activity"/>
    <property type="evidence" value="ECO:0007669"/>
    <property type="project" value="UniProtKB-UniRule"/>
</dbReference>
<dbReference type="Pfam" id="PF00160">
    <property type="entry name" value="Pro_isomerase"/>
    <property type="match status" value="1"/>
</dbReference>
<dbReference type="InterPro" id="IPR002130">
    <property type="entry name" value="Cyclophilin-type_PPIase_dom"/>
</dbReference>
<evidence type="ECO:0000256" key="3">
    <source>
        <dbReference type="ARBA" id="ARBA00023110"/>
    </source>
</evidence>
<comment type="caution">
    <text evidence="7">The sequence shown here is derived from an EMBL/GenBank/DDBJ whole genome shotgun (WGS) entry which is preliminary data.</text>
</comment>
<dbReference type="InterPro" id="IPR029000">
    <property type="entry name" value="Cyclophilin-like_dom_sf"/>
</dbReference>
<dbReference type="Proteomes" id="UP000648239">
    <property type="component" value="Unassembled WGS sequence"/>
</dbReference>
<organism evidence="7 8">
    <name type="scientific">Candidatus Polarisedimenticola svalbardensis</name>
    <dbReference type="NCBI Taxonomy" id="2886004"/>
    <lineage>
        <taxon>Bacteria</taxon>
        <taxon>Pseudomonadati</taxon>
        <taxon>Acidobacteriota</taxon>
        <taxon>Candidatus Polarisedimenticolia</taxon>
        <taxon>Candidatus Polarisedimenticolales</taxon>
        <taxon>Candidatus Polarisedimenticolaceae</taxon>
        <taxon>Candidatus Polarisedimenticola</taxon>
    </lineage>
</organism>
<keyword evidence="3 5" id="KW-0697">Rotamase</keyword>
<dbReference type="CDD" id="cd00317">
    <property type="entry name" value="cyclophilin"/>
    <property type="match status" value="1"/>
</dbReference>
<comment type="similarity">
    <text evidence="2 5">Belongs to the cyclophilin-type PPIase family.</text>
</comment>
<reference evidence="7 8" key="1">
    <citation type="submission" date="2020-08" db="EMBL/GenBank/DDBJ databases">
        <title>Acidobacteriota in marine sediments use diverse sulfur dissimilation pathways.</title>
        <authorList>
            <person name="Wasmund K."/>
        </authorList>
    </citation>
    <scope>NUCLEOTIDE SEQUENCE [LARGE SCALE GENOMIC DNA]</scope>
    <source>
        <strain evidence="7">MAG AM4</strain>
    </source>
</reference>
<evidence type="ECO:0000313" key="7">
    <source>
        <dbReference type="EMBL" id="MBD3867676.1"/>
    </source>
</evidence>